<dbReference type="InterPro" id="IPR034122">
    <property type="entry name" value="Retropepsin-like_bacterial"/>
</dbReference>
<comment type="caution">
    <text evidence="2">The sequence shown here is derived from an EMBL/GenBank/DDBJ whole genome shotgun (WGS) entry which is preliminary data.</text>
</comment>
<evidence type="ECO:0000256" key="1">
    <source>
        <dbReference type="SAM" id="SignalP"/>
    </source>
</evidence>
<reference evidence="2 3" key="1">
    <citation type="submission" date="2024-09" db="EMBL/GenBank/DDBJ databases">
        <authorList>
            <person name="Sun Q."/>
            <person name="Mori K."/>
        </authorList>
    </citation>
    <scope>NUCLEOTIDE SEQUENCE [LARGE SCALE GENOMIC DNA]</scope>
    <source>
        <strain evidence="2 3">CCM 7792</strain>
    </source>
</reference>
<dbReference type="Pfam" id="PF13650">
    <property type="entry name" value="Asp_protease_2"/>
    <property type="match status" value="1"/>
</dbReference>
<evidence type="ECO:0000313" key="3">
    <source>
        <dbReference type="Proteomes" id="UP001589773"/>
    </source>
</evidence>
<dbReference type="Pfam" id="PF13975">
    <property type="entry name" value="gag-asp_proteas"/>
    <property type="match status" value="1"/>
</dbReference>
<keyword evidence="3" id="KW-1185">Reference proteome</keyword>
<accession>A0ABV6FGE6</accession>
<gene>
    <name evidence="2" type="ORF">ACFFJK_11960</name>
</gene>
<proteinExistence type="predicted"/>
<protein>
    <submittedName>
        <fullName evidence="2">Retroviral-like aspartic protease family protein</fullName>
    </submittedName>
</protein>
<dbReference type="EMBL" id="JBHLWP010000011">
    <property type="protein sequence ID" value="MFC0252604.1"/>
    <property type="molecule type" value="Genomic_DNA"/>
</dbReference>
<dbReference type="Proteomes" id="UP001589773">
    <property type="component" value="Unassembled WGS sequence"/>
</dbReference>
<dbReference type="InterPro" id="IPR021109">
    <property type="entry name" value="Peptidase_aspartic_dom_sf"/>
</dbReference>
<evidence type="ECO:0000313" key="2">
    <source>
        <dbReference type="EMBL" id="MFC0252604.1"/>
    </source>
</evidence>
<dbReference type="RefSeq" id="WP_379679393.1">
    <property type="nucleotide sequence ID" value="NZ_JBHLWP010000011.1"/>
</dbReference>
<dbReference type="CDD" id="cd05483">
    <property type="entry name" value="retropepsin_like_bacteria"/>
    <property type="match status" value="1"/>
</dbReference>
<sequence>MRNAGSRFARRLGFTLLALSPLAASAQPLPAGCEPRELSTLPLTFRDDAVPVTEVRIDGKPVPALIDTGAQQATSLDRKTLEEFGIKVNLSDSNYVGVQVANARIDHIALGPIEYKKAWFVVDDLQKDGVGAKIGANYLFRTDVELALAQGYLKFFKPTGCLRASLAYWDRSTPSAPFQVHPLRKDLRPWFKVRINGQDINAVISTVTTHSYMDLFTAKRMGLTPESPGATREGSVKSWYDREQAVWKVPVPRMSIGELDITNFDLRLMNMDISGEMLVLGTDFLRRHRVYVAMSQNRIYFSPVNPAPAAQVAPAAAGADASQARTPMSSP</sequence>
<dbReference type="Gene3D" id="2.40.70.10">
    <property type="entry name" value="Acid Proteases"/>
    <property type="match status" value="2"/>
</dbReference>
<dbReference type="SUPFAM" id="SSF50630">
    <property type="entry name" value="Acid proteases"/>
    <property type="match status" value="1"/>
</dbReference>
<name>A0ABV6FGE6_9BURK</name>
<feature type="signal peptide" evidence="1">
    <location>
        <begin position="1"/>
        <end position="26"/>
    </location>
</feature>
<feature type="chain" id="PRO_5045533666" evidence="1">
    <location>
        <begin position="27"/>
        <end position="331"/>
    </location>
</feature>
<organism evidence="2 3">
    <name type="scientific">Massilia consociata</name>
    <dbReference type="NCBI Taxonomy" id="760117"/>
    <lineage>
        <taxon>Bacteria</taxon>
        <taxon>Pseudomonadati</taxon>
        <taxon>Pseudomonadota</taxon>
        <taxon>Betaproteobacteria</taxon>
        <taxon>Burkholderiales</taxon>
        <taxon>Oxalobacteraceae</taxon>
        <taxon>Telluria group</taxon>
        <taxon>Massilia</taxon>
    </lineage>
</organism>
<keyword evidence="1" id="KW-0732">Signal</keyword>